<dbReference type="EMBL" id="CP001071">
    <property type="protein sequence ID" value="ACD04776.1"/>
    <property type="molecule type" value="Genomic_DNA"/>
</dbReference>
<organism evidence="1 2">
    <name type="scientific">Akkermansia muciniphila (strain ATCC BAA-835 / DSM 22959 / JCM 33894 / BCRC 81048 / CCUG 64013 / CIP 107961 / Muc)</name>
    <dbReference type="NCBI Taxonomy" id="349741"/>
    <lineage>
        <taxon>Bacteria</taxon>
        <taxon>Pseudomonadati</taxon>
        <taxon>Verrucomicrobiota</taxon>
        <taxon>Verrucomicrobiia</taxon>
        <taxon>Verrucomicrobiales</taxon>
        <taxon>Akkermansiaceae</taxon>
        <taxon>Akkermansia</taxon>
    </lineage>
</organism>
<proteinExistence type="predicted"/>
<dbReference type="Pfam" id="PF13692">
    <property type="entry name" value="Glyco_trans_1_4"/>
    <property type="match status" value="1"/>
</dbReference>
<dbReference type="HOGENOM" id="CLU_065772_0_0_0"/>
<dbReference type="eggNOG" id="ENOG5032TWB">
    <property type="taxonomic scope" value="Bacteria"/>
</dbReference>
<evidence type="ECO:0000313" key="2">
    <source>
        <dbReference type="Proteomes" id="UP000001031"/>
    </source>
</evidence>
<reference evidence="2" key="1">
    <citation type="journal article" date="2011" name="PLoS ONE">
        <title>The genome of Akkermansia muciniphila, a dedicated intestinal mucin degrader, and its use in exploring intestinal metagenomes.</title>
        <authorList>
            <person name="van Passel M.W."/>
            <person name="Kant R."/>
            <person name="Zoetendal E.G."/>
            <person name="Plugge C.M."/>
            <person name="Derrien M."/>
            <person name="Malfatti S.A."/>
            <person name="Chain P.S."/>
            <person name="Woyke T."/>
            <person name="Palva A."/>
            <person name="de Vos W.M."/>
            <person name="Smidt H."/>
        </authorList>
    </citation>
    <scope>NUCLEOTIDE SEQUENCE [LARGE SCALE GENOMIC DNA]</scope>
    <source>
        <strain evidence="2">ATCC BAA-835 / DSM 22959 / JCM 33894 / BCRC 81048 / CCUG 64013 / CIP 107961 / Muc</strain>
    </source>
</reference>
<dbReference type="Proteomes" id="UP000001031">
    <property type="component" value="Chromosome"/>
</dbReference>
<sequence length="399" mass="45530">MTHTQTVMLRLLTMCIPFRNLRKKWRTFLRDFLSDYDRDARRSMRAWRRHPVAGRTILILEPNYCHGEVIPGFCRHLLDMGYRVDVLMHHSLARQSPLCCFKEGDIHIFTAMCTSWKRLAKARVLTRYEAILVSTSAFYDIPGWASFLHMTGLDKFANLLAVEHELKDIPRFGEEELDRQGRLLTLGSFPRGMMVNPHFFGEIPPAPRNREPVFITVGSLSAQRKNHELLVEALETVCNEGYRNFSVIIVGEGELGKIPGHLRPFLHVAGKLDFPAMYEAMRRADYFLPLLDPGNPAHNRYITTGVTGSAQLVYGFAKIPVIHEKFASFYGFNDRNALLYREETLGGAMLRAIRQTEEEYAGMQQALLQLGRDIDGESRSNLERALAACSPSEPQQARS</sequence>
<dbReference type="KEGG" id="amu:Amuc_0944"/>
<gene>
    <name evidence="1" type="ordered locus">Amuc_0944</name>
</gene>
<dbReference type="STRING" id="349741.Amuc_0944"/>
<dbReference type="SUPFAM" id="SSF53756">
    <property type="entry name" value="UDP-Glycosyltransferase/glycogen phosphorylase"/>
    <property type="match status" value="1"/>
</dbReference>
<evidence type="ECO:0008006" key="3">
    <source>
        <dbReference type="Google" id="ProtNLM"/>
    </source>
</evidence>
<name>B2UQP1_AKKM8</name>
<keyword evidence="2" id="KW-1185">Reference proteome</keyword>
<evidence type="ECO:0000313" key="1">
    <source>
        <dbReference type="EMBL" id="ACD04776.1"/>
    </source>
</evidence>
<dbReference type="AlphaFoldDB" id="B2UQP1"/>
<accession>B2UQP1</accession>
<dbReference type="PaxDb" id="349741-Amuc_0944"/>
<protein>
    <recommendedName>
        <fullName evidence="3">Glycosyltransferase</fullName>
    </recommendedName>
</protein>
<dbReference type="Gene3D" id="3.40.50.2000">
    <property type="entry name" value="Glycogen Phosphorylase B"/>
    <property type="match status" value="1"/>
</dbReference>